<evidence type="ECO:0000313" key="3">
    <source>
        <dbReference type="Proteomes" id="UP001147760"/>
    </source>
</evidence>
<organism evidence="2 3">
    <name type="scientific">Penicillium desertorum</name>
    <dbReference type="NCBI Taxonomy" id="1303715"/>
    <lineage>
        <taxon>Eukaryota</taxon>
        <taxon>Fungi</taxon>
        <taxon>Dikarya</taxon>
        <taxon>Ascomycota</taxon>
        <taxon>Pezizomycotina</taxon>
        <taxon>Eurotiomycetes</taxon>
        <taxon>Eurotiomycetidae</taxon>
        <taxon>Eurotiales</taxon>
        <taxon>Aspergillaceae</taxon>
        <taxon>Penicillium</taxon>
    </lineage>
</organism>
<dbReference type="EMBL" id="JAPWDO010000006">
    <property type="protein sequence ID" value="KAJ5465994.1"/>
    <property type="molecule type" value="Genomic_DNA"/>
</dbReference>
<feature type="region of interest" description="Disordered" evidence="1">
    <location>
        <begin position="1"/>
        <end position="25"/>
    </location>
</feature>
<evidence type="ECO:0000256" key="1">
    <source>
        <dbReference type="SAM" id="MobiDB-lite"/>
    </source>
</evidence>
<comment type="caution">
    <text evidence="2">The sequence shown here is derived from an EMBL/GenBank/DDBJ whole genome shotgun (WGS) entry which is preliminary data.</text>
</comment>
<keyword evidence="3" id="KW-1185">Reference proteome</keyword>
<evidence type="ECO:0000313" key="2">
    <source>
        <dbReference type="EMBL" id="KAJ5465994.1"/>
    </source>
</evidence>
<sequence length="73" mass="7843">MCSSTKDGHVPANSPTVVIPDLPVPGTATNPILIEEDYAPLGSERNPIMIHVAESPVYEHPEKSQAPRQSNNP</sequence>
<dbReference type="OrthoDB" id="4368278at2759"/>
<dbReference type="Proteomes" id="UP001147760">
    <property type="component" value="Unassembled WGS sequence"/>
</dbReference>
<accession>A0A9W9WJ56</accession>
<reference evidence="2" key="1">
    <citation type="submission" date="2022-12" db="EMBL/GenBank/DDBJ databases">
        <authorList>
            <person name="Petersen C."/>
        </authorList>
    </citation>
    <scope>NUCLEOTIDE SEQUENCE</scope>
    <source>
        <strain evidence="2">IBT 17660</strain>
    </source>
</reference>
<reference evidence="2" key="2">
    <citation type="journal article" date="2023" name="IMA Fungus">
        <title>Comparative genomic study of the Penicillium genus elucidates a diverse pangenome and 15 lateral gene transfer events.</title>
        <authorList>
            <person name="Petersen C."/>
            <person name="Sorensen T."/>
            <person name="Nielsen M.R."/>
            <person name="Sondergaard T.E."/>
            <person name="Sorensen J.L."/>
            <person name="Fitzpatrick D.A."/>
            <person name="Frisvad J.C."/>
            <person name="Nielsen K.L."/>
        </authorList>
    </citation>
    <scope>NUCLEOTIDE SEQUENCE</scope>
    <source>
        <strain evidence="2">IBT 17660</strain>
    </source>
</reference>
<protein>
    <submittedName>
        <fullName evidence="2">Uncharacterized protein</fullName>
    </submittedName>
</protein>
<dbReference type="AlphaFoldDB" id="A0A9W9WJ56"/>
<gene>
    <name evidence="2" type="ORF">N7530_009781</name>
</gene>
<proteinExistence type="predicted"/>
<name>A0A9W9WJ56_9EURO</name>